<sequence>MAGGNHTKGSSSHKPSSSSVSHRKSRWESGADKKPSVAGSGAEKKPFAAGLGDSNKPTPPKSSSTPKENPSPKPLPNPSPIQATQPIGPAPPGEPPFQLLDGLGPPPPPAYGFHMLERRTIVLADGSVRSYFALPPDYQDFAPPPPRPMLPPAPELASRGMGFDQRFPPLGPMSPEFRDRQDPYMRERNQDYWNSLGLDGRGSGHLPPPENSLKRKLGEESERGRRDERDGMDEFARHRQRLLHYGNLGMNSNGYPMGPGGRVEFLAGTSSPYPRDVVDVGKGEELRTSKIIRTAAGVYEDLHGCLEKSFLNFVKLVHENERQRINYLENGKHGPLQCVVCGSLLGLHFELYKGNLPQAKLLE</sequence>
<dbReference type="PANTHER" id="PTHR46619">
    <property type="entry name" value="RNA RECOGNITION MOTIF XS DOMAIN PROTEIN-RELATED"/>
    <property type="match status" value="1"/>
</dbReference>
<feature type="region of interest" description="Disordered" evidence="1">
    <location>
        <begin position="1"/>
        <end position="111"/>
    </location>
</feature>
<organism evidence="2 3">
    <name type="scientific">Thlaspi arvense</name>
    <name type="common">Field penny-cress</name>
    <dbReference type="NCBI Taxonomy" id="13288"/>
    <lineage>
        <taxon>Eukaryota</taxon>
        <taxon>Viridiplantae</taxon>
        <taxon>Streptophyta</taxon>
        <taxon>Embryophyta</taxon>
        <taxon>Tracheophyta</taxon>
        <taxon>Spermatophyta</taxon>
        <taxon>Magnoliopsida</taxon>
        <taxon>eudicotyledons</taxon>
        <taxon>Gunneridae</taxon>
        <taxon>Pentapetalae</taxon>
        <taxon>rosids</taxon>
        <taxon>malvids</taxon>
        <taxon>Brassicales</taxon>
        <taxon>Brassicaceae</taxon>
        <taxon>Thlaspideae</taxon>
        <taxon>Thlaspi</taxon>
    </lineage>
</organism>
<reference evidence="2 3" key="1">
    <citation type="submission" date="2022-03" db="EMBL/GenBank/DDBJ databases">
        <authorList>
            <person name="Nunn A."/>
            <person name="Chopra R."/>
            <person name="Nunn A."/>
            <person name="Contreras Garrido A."/>
        </authorList>
    </citation>
    <scope>NUCLEOTIDE SEQUENCE [LARGE SCALE GENOMIC DNA]</scope>
</reference>
<name>A0AAU9RTB9_THLAR</name>
<keyword evidence="3" id="KW-1185">Reference proteome</keyword>
<feature type="compositionally biased region" description="Basic and acidic residues" evidence="1">
    <location>
        <begin position="212"/>
        <end position="232"/>
    </location>
</feature>
<feature type="compositionally biased region" description="Basic and acidic residues" evidence="1">
    <location>
        <begin position="26"/>
        <end position="35"/>
    </location>
</feature>
<feature type="compositionally biased region" description="Pro residues" evidence="1">
    <location>
        <begin position="69"/>
        <end position="79"/>
    </location>
</feature>
<evidence type="ECO:0000313" key="2">
    <source>
        <dbReference type="EMBL" id="CAH2050999.1"/>
    </source>
</evidence>
<dbReference type="EMBL" id="CAJVSB020000447">
    <property type="protein sequence ID" value="CAH2050999.1"/>
    <property type="molecule type" value="Genomic_DNA"/>
</dbReference>
<gene>
    <name evidence="2" type="ORF">TAV2_LOCUS8669</name>
</gene>
<feature type="compositionally biased region" description="Low complexity" evidence="1">
    <location>
        <begin position="10"/>
        <end position="20"/>
    </location>
</feature>
<accession>A0AAU9RTB9</accession>
<dbReference type="Proteomes" id="UP000836841">
    <property type="component" value="Unassembled WGS sequence"/>
</dbReference>
<dbReference type="AlphaFoldDB" id="A0AAU9RTB9"/>
<protein>
    <submittedName>
        <fullName evidence="2">Uncharacterized protein</fullName>
    </submittedName>
</protein>
<dbReference type="PANTHER" id="PTHR46619:SF3">
    <property type="entry name" value="RNA RECOGNITION MOTIF XS DOMAIN PROTEIN"/>
    <property type="match status" value="1"/>
</dbReference>
<evidence type="ECO:0000256" key="1">
    <source>
        <dbReference type="SAM" id="MobiDB-lite"/>
    </source>
</evidence>
<feature type="region of interest" description="Disordered" evidence="1">
    <location>
        <begin position="196"/>
        <end position="232"/>
    </location>
</feature>
<comment type="caution">
    <text evidence="2">The sequence shown here is derived from an EMBL/GenBank/DDBJ whole genome shotgun (WGS) entry which is preliminary data.</text>
</comment>
<proteinExistence type="predicted"/>
<evidence type="ECO:0000313" key="3">
    <source>
        <dbReference type="Proteomes" id="UP000836841"/>
    </source>
</evidence>